<dbReference type="Proteomes" id="UP000233837">
    <property type="component" value="Unassembled WGS sequence"/>
</dbReference>
<evidence type="ECO:0000313" key="4">
    <source>
        <dbReference type="EMBL" id="PKU70800.1"/>
    </source>
</evidence>
<evidence type="ECO:0000256" key="2">
    <source>
        <dbReference type="ARBA" id="ARBA00022723"/>
    </source>
</evidence>
<dbReference type="InterPro" id="IPR027806">
    <property type="entry name" value="HARBI1_dom"/>
</dbReference>
<dbReference type="Pfam" id="PF13359">
    <property type="entry name" value="DDE_Tnp_4"/>
    <property type="match status" value="1"/>
</dbReference>
<reference evidence="4 5" key="1">
    <citation type="journal article" date="2016" name="Sci. Rep.">
        <title>The Dendrobium catenatum Lindl. genome sequence provides insights into polysaccharide synthase, floral development and adaptive evolution.</title>
        <authorList>
            <person name="Zhang G.Q."/>
            <person name="Xu Q."/>
            <person name="Bian C."/>
            <person name="Tsai W.C."/>
            <person name="Yeh C.M."/>
            <person name="Liu K.W."/>
            <person name="Yoshida K."/>
            <person name="Zhang L.S."/>
            <person name="Chang S.B."/>
            <person name="Chen F."/>
            <person name="Shi Y."/>
            <person name="Su Y.Y."/>
            <person name="Zhang Y.Q."/>
            <person name="Chen L.J."/>
            <person name="Yin Y."/>
            <person name="Lin M."/>
            <person name="Huang H."/>
            <person name="Deng H."/>
            <person name="Wang Z.W."/>
            <person name="Zhu S.L."/>
            <person name="Zhao X."/>
            <person name="Deng C."/>
            <person name="Niu S.C."/>
            <person name="Huang J."/>
            <person name="Wang M."/>
            <person name="Liu G.H."/>
            <person name="Yang H.J."/>
            <person name="Xiao X.J."/>
            <person name="Hsiao Y.Y."/>
            <person name="Wu W.L."/>
            <person name="Chen Y.Y."/>
            <person name="Mitsuda N."/>
            <person name="Ohme-Takagi M."/>
            <person name="Luo Y.B."/>
            <person name="Van de Peer Y."/>
            <person name="Liu Z.J."/>
        </authorList>
    </citation>
    <scope>NUCLEOTIDE SEQUENCE [LARGE SCALE GENOMIC DNA]</scope>
    <source>
        <tissue evidence="4">The whole plant</tissue>
    </source>
</reference>
<feature type="domain" description="DDE Tnp4" evidence="3">
    <location>
        <begin position="15"/>
        <end position="81"/>
    </location>
</feature>
<proteinExistence type="predicted"/>
<gene>
    <name evidence="4" type="ORF">MA16_Dca010780</name>
</gene>
<keyword evidence="2" id="KW-0479">Metal-binding</keyword>
<evidence type="ECO:0000313" key="5">
    <source>
        <dbReference type="Proteomes" id="UP000233837"/>
    </source>
</evidence>
<organism evidence="4 5">
    <name type="scientific">Dendrobium catenatum</name>
    <dbReference type="NCBI Taxonomy" id="906689"/>
    <lineage>
        <taxon>Eukaryota</taxon>
        <taxon>Viridiplantae</taxon>
        <taxon>Streptophyta</taxon>
        <taxon>Embryophyta</taxon>
        <taxon>Tracheophyta</taxon>
        <taxon>Spermatophyta</taxon>
        <taxon>Magnoliopsida</taxon>
        <taxon>Liliopsida</taxon>
        <taxon>Asparagales</taxon>
        <taxon>Orchidaceae</taxon>
        <taxon>Epidendroideae</taxon>
        <taxon>Malaxideae</taxon>
        <taxon>Dendrobiinae</taxon>
        <taxon>Dendrobium</taxon>
    </lineage>
</organism>
<name>A0A2I0W567_9ASPA</name>
<comment type="cofactor">
    <cofactor evidence="1">
        <name>a divalent metal cation</name>
        <dbReference type="ChEBI" id="CHEBI:60240"/>
    </cofactor>
</comment>
<protein>
    <recommendedName>
        <fullName evidence="3">DDE Tnp4 domain-containing protein</fullName>
    </recommendedName>
</protein>
<dbReference type="GO" id="GO:0046872">
    <property type="term" value="F:metal ion binding"/>
    <property type="evidence" value="ECO:0007669"/>
    <property type="project" value="UniProtKB-KW"/>
</dbReference>
<accession>A0A2I0W567</accession>
<reference evidence="4 5" key="2">
    <citation type="journal article" date="2017" name="Nature">
        <title>The Apostasia genome and the evolution of orchids.</title>
        <authorList>
            <person name="Zhang G.Q."/>
            <person name="Liu K.W."/>
            <person name="Li Z."/>
            <person name="Lohaus R."/>
            <person name="Hsiao Y.Y."/>
            <person name="Niu S.C."/>
            <person name="Wang J.Y."/>
            <person name="Lin Y.C."/>
            <person name="Xu Q."/>
            <person name="Chen L.J."/>
            <person name="Yoshida K."/>
            <person name="Fujiwara S."/>
            <person name="Wang Z.W."/>
            <person name="Zhang Y.Q."/>
            <person name="Mitsuda N."/>
            <person name="Wang M."/>
            <person name="Liu G.H."/>
            <person name="Pecoraro L."/>
            <person name="Huang H.X."/>
            <person name="Xiao X.J."/>
            <person name="Lin M."/>
            <person name="Wu X.Y."/>
            <person name="Wu W.L."/>
            <person name="Chen Y.Y."/>
            <person name="Chang S.B."/>
            <person name="Sakamoto S."/>
            <person name="Ohme-Takagi M."/>
            <person name="Yagi M."/>
            <person name="Zeng S.J."/>
            <person name="Shen C.Y."/>
            <person name="Yeh C.M."/>
            <person name="Luo Y.B."/>
            <person name="Tsai W.C."/>
            <person name="Van de Peer Y."/>
            <person name="Liu Z.J."/>
        </authorList>
    </citation>
    <scope>NUCLEOTIDE SEQUENCE [LARGE SCALE GENOMIC DNA]</scope>
    <source>
        <tissue evidence="4">The whole plant</tissue>
    </source>
</reference>
<evidence type="ECO:0000256" key="1">
    <source>
        <dbReference type="ARBA" id="ARBA00001968"/>
    </source>
</evidence>
<evidence type="ECO:0000259" key="3">
    <source>
        <dbReference type="Pfam" id="PF13359"/>
    </source>
</evidence>
<dbReference type="EMBL" id="KZ502910">
    <property type="protein sequence ID" value="PKU70800.1"/>
    <property type="molecule type" value="Genomic_DNA"/>
</dbReference>
<keyword evidence="5" id="KW-1185">Reference proteome</keyword>
<dbReference type="AlphaFoldDB" id="A0A2I0W567"/>
<dbReference type="STRING" id="906689.A0A2I0W567"/>
<sequence>MQRGFLKPFFDAMYLIPDFQRASQSIRGRKEAFNKRHSSLRGVIEISFGVWKKKWVILRDMPTYPFKKQVKIVVATMTLHNYIRRHPYRGDPEFHVCDEDQLYIPPKAYEYRIGQSLLDNKGYVTNHEAEDGEGAE</sequence>